<name>A0A2J6SS97_9HELO</name>
<protein>
    <recommendedName>
        <fullName evidence="10">Short-chain dehydrogenase/reductase 3</fullName>
    </recommendedName>
    <alternativeName>
        <fullName evidence="11">Retinal short-chain dehydrogenase/reductase 1</fullName>
    </alternativeName>
</protein>
<dbReference type="AlphaFoldDB" id="A0A2J6SS97"/>
<dbReference type="EMBL" id="KZ613871">
    <property type="protein sequence ID" value="PMD53632.1"/>
    <property type="molecule type" value="Genomic_DNA"/>
</dbReference>
<dbReference type="Gene3D" id="3.40.50.720">
    <property type="entry name" value="NAD(P)-binding Rossmann-like Domain"/>
    <property type="match status" value="1"/>
</dbReference>
<dbReference type="Pfam" id="PF00106">
    <property type="entry name" value="adh_short"/>
    <property type="match status" value="1"/>
</dbReference>
<dbReference type="SMART" id="SM00822">
    <property type="entry name" value="PKS_KR"/>
    <property type="match status" value="1"/>
</dbReference>
<dbReference type="PRINTS" id="PR00081">
    <property type="entry name" value="GDHRDH"/>
</dbReference>
<dbReference type="InterPro" id="IPR036291">
    <property type="entry name" value="NAD(P)-bd_dom_sf"/>
</dbReference>
<dbReference type="OrthoDB" id="10253736at2759"/>
<dbReference type="PROSITE" id="PS00061">
    <property type="entry name" value="ADH_SHORT"/>
    <property type="match status" value="1"/>
</dbReference>
<dbReference type="GeneID" id="36583854"/>
<keyword evidence="15" id="KW-1185">Reference proteome</keyword>
<dbReference type="InterPro" id="IPR002347">
    <property type="entry name" value="SDR_fam"/>
</dbReference>
<evidence type="ECO:0000256" key="4">
    <source>
        <dbReference type="ARBA" id="ARBA00022857"/>
    </source>
</evidence>
<dbReference type="Proteomes" id="UP000235371">
    <property type="component" value="Unassembled WGS sequence"/>
</dbReference>
<sequence>MPKSILPREGLTLEAAFAPLRLTILQPLLTGPLLLAAYQFPTSILSKWPFPESLQLLLHSTRMRTILSLLLVIGLLRKIHKIMNKLVSNNFTTDKTWDWTKEIVLITGGSSGMGAVIVRMFAERGIKVVILDIVAPLEALNSLPNVHLYKADITSESEIKEAADQIRKAHGPPTVLINNAGIGANLPILAETATQIRRVFEVNTISHFLLVKEFVPDMAKRNHGHVVTMASMASFLVHAQNVDYACSKASALAFHEGLSQELKARYGAGKVRTTVVHPTWVRTPMIESLLANRNFTDFVLEPETVAEAVVMQVLSGYGSQLILPARLGVVSGVRGFPSWLQESMRNGVNQVLKS</sequence>
<dbReference type="InParanoid" id="A0A2J6SS97"/>
<keyword evidence="6" id="KW-0560">Oxidoreductase</keyword>
<keyword evidence="3" id="KW-0812">Transmembrane</keyword>
<evidence type="ECO:0000256" key="5">
    <source>
        <dbReference type="ARBA" id="ARBA00022989"/>
    </source>
</evidence>
<evidence type="ECO:0000256" key="1">
    <source>
        <dbReference type="ARBA" id="ARBA00004141"/>
    </source>
</evidence>
<dbReference type="InterPro" id="IPR020904">
    <property type="entry name" value="Sc_DH/Rdtase_CS"/>
</dbReference>
<evidence type="ECO:0000256" key="2">
    <source>
        <dbReference type="ARBA" id="ARBA00006484"/>
    </source>
</evidence>
<keyword evidence="5" id="KW-1133">Transmembrane helix</keyword>
<dbReference type="PRINTS" id="PR00080">
    <property type="entry name" value="SDRFAMILY"/>
</dbReference>
<reference evidence="14 15" key="1">
    <citation type="submission" date="2016-04" db="EMBL/GenBank/DDBJ databases">
        <title>A degradative enzymes factory behind the ericoid mycorrhizal symbiosis.</title>
        <authorList>
            <consortium name="DOE Joint Genome Institute"/>
            <person name="Martino E."/>
            <person name="Morin E."/>
            <person name="Grelet G."/>
            <person name="Kuo A."/>
            <person name="Kohler A."/>
            <person name="Daghino S."/>
            <person name="Barry K."/>
            <person name="Choi C."/>
            <person name="Cichocki N."/>
            <person name="Clum A."/>
            <person name="Copeland A."/>
            <person name="Hainaut M."/>
            <person name="Haridas S."/>
            <person name="Labutti K."/>
            <person name="Lindquist E."/>
            <person name="Lipzen A."/>
            <person name="Khouja H.-R."/>
            <person name="Murat C."/>
            <person name="Ohm R."/>
            <person name="Olson A."/>
            <person name="Spatafora J."/>
            <person name="Veneault-Fourrey C."/>
            <person name="Henrissat B."/>
            <person name="Grigoriev I."/>
            <person name="Martin F."/>
            <person name="Perotto S."/>
        </authorList>
    </citation>
    <scope>NUCLEOTIDE SEQUENCE [LARGE SCALE GENOMIC DNA]</scope>
    <source>
        <strain evidence="14 15">E</strain>
    </source>
</reference>
<evidence type="ECO:0000256" key="3">
    <source>
        <dbReference type="ARBA" id="ARBA00022692"/>
    </source>
</evidence>
<comment type="similarity">
    <text evidence="2 12">Belongs to the short-chain dehydrogenases/reductases (SDR) family.</text>
</comment>
<evidence type="ECO:0000256" key="11">
    <source>
        <dbReference type="ARBA" id="ARBA00082544"/>
    </source>
</evidence>
<evidence type="ECO:0000256" key="12">
    <source>
        <dbReference type="RuleBase" id="RU000363"/>
    </source>
</evidence>
<evidence type="ECO:0000313" key="14">
    <source>
        <dbReference type="EMBL" id="PMD53632.1"/>
    </source>
</evidence>
<dbReference type="PANTHER" id="PTHR24322">
    <property type="entry name" value="PKSB"/>
    <property type="match status" value="1"/>
</dbReference>
<dbReference type="GO" id="GO:0052650">
    <property type="term" value="F:all-trans-retinol dehydrogenase (NADP+) activity"/>
    <property type="evidence" value="ECO:0007669"/>
    <property type="project" value="UniProtKB-ARBA"/>
</dbReference>
<keyword evidence="8" id="KW-0472">Membrane</keyword>
<evidence type="ECO:0000256" key="7">
    <source>
        <dbReference type="ARBA" id="ARBA00023098"/>
    </source>
</evidence>
<keyword evidence="4" id="KW-0521">NADP</keyword>
<accession>A0A2J6SS97</accession>
<evidence type="ECO:0000313" key="15">
    <source>
        <dbReference type="Proteomes" id="UP000235371"/>
    </source>
</evidence>
<dbReference type="FunFam" id="3.40.50.720:FF:000131">
    <property type="entry name" value="Short-chain dehydrogenase/reductase 3"/>
    <property type="match status" value="1"/>
</dbReference>
<feature type="domain" description="Ketoreductase" evidence="13">
    <location>
        <begin position="102"/>
        <end position="283"/>
    </location>
</feature>
<dbReference type="STRING" id="1095630.A0A2J6SS97"/>
<evidence type="ECO:0000256" key="9">
    <source>
        <dbReference type="ARBA" id="ARBA00059620"/>
    </source>
</evidence>
<dbReference type="InterPro" id="IPR057326">
    <property type="entry name" value="KR_dom"/>
</dbReference>
<keyword evidence="7" id="KW-0443">Lipid metabolism</keyword>
<comment type="subcellular location">
    <subcellularLocation>
        <location evidence="1">Membrane</location>
        <topology evidence="1">Multi-pass membrane protein</topology>
    </subcellularLocation>
</comment>
<evidence type="ECO:0000256" key="8">
    <source>
        <dbReference type="ARBA" id="ARBA00023136"/>
    </source>
</evidence>
<evidence type="ECO:0000259" key="13">
    <source>
        <dbReference type="SMART" id="SM00822"/>
    </source>
</evidence>
<dbReference type="GO" id="GO:0016020">
    <property type="term" value="C:membrane"/>
    <property type="evidence" value="ECO:0007669"/>
    <property type="project" value="UniProtKB-SubCell"/>
</dbReference>
<organism evidence="14 15">
    <name type="scientific">Hyaloscypha bicolor E</name>
    <dbReference type="NCBI Taxonomy" id="1095630"/>
    <lineage>
        <taxon>Eukaryota</taxon>
        <taxon>Fungi</taxon>
        <taxon>Dikarya</taxon>
        <taxon>Ascomycota</taxon>
        <taxon>Pezizomycotina</taxon>
        <taxon>Leotiomycetes</taxon>
        <taxon>Helotiales</taxon>
        <taxon>Hyaloscyphaceae</taxon>
        <taxon>Hyaloscypha</taxon>
        <taxon>Hyaloscypha bicolor</taxon>
    </lineage>
</organism>
<evidence type="ECO:0000256" key="6">
    <source>
        <dbReference type="ARBA" id="ARBA00023002"/>
    </source>
</evidence>
<comment type="function">
    <text evidence="9">Catalyzes the reduction of all-trans-retinal to all-trans-retinol in the presence of NADPH.</text>
</comment>
<proteinExistence type="inferred from homology"/>
<dbReference type="SUPFAM" id="SSF51735">
    <property type="entry name" value="NAD(P)-binding Rossmann-fold domains"/>
    <property type="match status" value="1"/>
</dbReference>
<dbReference type="RefSeq" id="XP_024730536.1">
    <property type="nucleotide sequence ID" value="XM_024875775.1"/>
</dbReference>
<gene>
    <name evidence="14" type="ORF">K444DRAFT_541184</name>
</gene>
<dbReference type="PANTHER" id="PTHR24322:SF736">
    <property type="entry name" value="RETINOL DEHYDROGENASE 10"/>
    <property type="match status" value="1"/>
</dbReference>
<evidence type="ECO:0000256" key="10">
    <source>
        <dbReference type="ARBA" id="ARBA00068717"/>
    </source>
</evidence>